<dbReference type="InterPro" id="IPR010971">
    <property type="entry name" value="UbiH/COQ6"/>
</dbReference>
<name>A0AAV5QQH3_9ASCO</name>
<comment type="cofactor">
    <cofactor evidence="1 11">
        <name>FAD</name>
        <dbReference type="ChEBI" id="CHEBI:57692"/>
    </cofactor>
</comment>
<keyword evidence="4 11" id="KW-0831">Ubiquinone biosynthesis</keyword>
<evidence type="ECO:0000256" key="2">
    <source>
        <dbReference type="ARBA" id="ARBA00005349"/>
    </source>
</evidence>
<keyword evidence="9 11" id="KW-0496">Mitochondrion</keyword>
<dbReference type="GO" id="GO:0106364">
    <property type="term" value="F:4-hydroxy-3-all-trans-polyprenylbenzoate oxygenase activity"/>
    <property type="evidence" value="ECO:0007669"/>
    <property type="project" value="UniProtKB-EC"/>
</dbReference>
<dbReference type="InterPro" id="IPR002938">
    <property type="entry name" value="FAD-bd"/>
</dbReference>
<dbReference type="PANTHER" id="PTHR43876">
    <property type="entry name" value="UBIQUINONE BIOSYNTHESIS MONOOXYGENASE COQ6, MITOCHONDRIAL"/>
    <property type="match status" value="1"/>
</dbReference>
<dbReference type="SUPFAM" id="SSF51905">
    <property type="entry name" value="FAD/NAD(P)-binding domain"/>
    <property type="match status" value="1"/>
</dbReference>
<evidence type="ECO:0000256" key="9">
    <source>
        <dbReference type="ARBA" id="ARBA00023128"/>
    </source>
</evidence>
<dbReference type="InterPro" id="IPR036188">
    <property type="entry name" value="FAD/NAD-bd_sf"/>
</dbReference>
<keyword evidence="14" id="KW-1185">Reference proteome</keyword>
<dbReference type="GO" id="GO:0071949">
    <property type="term" value="F:FAD binding"/>
    <property type="evidence" value="ECO:0007669"/>
    <property type="project" value="InterPro"/>
</dbReference>
<dbReference type="PROSITE" id="PS01304">
    <property type="entry name" value="UBIH"/>
    <property type="match status" value="1"/>
</dbReference>
<accession>A0AAV5QQH3</accession>
<keyword evidence="7 11" id="KW-0560">Oxidoreductase</keyword>
<comment type="function">
    <text evidence="11">FAD-dependent monooxygenase required for two non-consecutive steps during ubiquinone biosynthesis. Required for the C5-ring hydroxylation during ubiquinone biosynthesis by catalyzing the hydroxylation of 4-hydroxy-3-(all-trans-polyprenyl)benzoic acid to 3,4-dihydroxy-5-(all-trans-polyprenyl)benzoic acid. Also acts downstream of coq4, for the C1-hydroxylation during ubiquinone biosynthesis by catalyzing the hydroxylation of 2-methoxy-6-(all-trans-polyprenyl)phenol to 2-methoxy-6-(all-trans-polyprenyl)benzene-1,4-diol. The electrons required for the hydroxylation reaction are funneled indirectly to coq6 from NADPH via a ferredoxin/ferredoxin reductase system.</text>
</comment>
<dbReference type="HAMAP" id="MF_03193">
    <property type="entry name" value="COQ6_monooxygenase"/>
    <property type="match status" value="1"/>
</dbReference>
<evidence type="ECO:0000256" key="7">
    <source>
        <dbReference type="ARBA" id="ARBA00023002"/>
    </source>
</evidence>
<evidence type="ECO:0000256" key="5">
    <source>
        <dbReference type="ARBA" id="ARBA00022792"/>
    </source>
</evidence>
<comment type="subcellular location">
    <subcellularLocation>
        <location evidence="11">Mitochondrion inner membrane</location>
        <topology evidence="11">Peripheral membrane protein</topology>
        <orientation evidence="11">Matrix side</orientation>
    </subcellularLocation>
</comment>
<dbReference type="InterPro" id="IPR018168">
    <property type="entry name" value="Ubi_Hdrlase_CS"/>
</dbReference>
<keyword evidence="10 11" id="KW-0472">Membrane</keyword>
<organism evidence="13 14">
    <name type="scientific">Saccharomycopsis crataegensis</name>
    <dbReference type="NCBI Taxonomy" id="43959"/>
    <lineage>
        <taxon>Eukaryota</taxon>
        <taxon>Fungi</taxon>
        <taxon>Dikarya</taxon>
        <taxon>Ascomycota</taxon>
        <taxon>Saccharomycotina</taxon>
        <taxon>Saccharomycetes</taxon>
        <taxon>Saccharomycopsidaceae</taxon>
        <taxon>Saccharomycopsis</taxon>
    </lineage>
</organism>
<feature type="domain" description="FAD-binding" evidence="12">
    <location>
        <begin position="339"/>
        <end position="395"/>
    </location>
</feature>
<keyword evidence="6 11" id="KW-0274">FAD</keyword>
<dbReference type="NCBIfam" id="TIGR01989">
    <property type="entry name" value="COQ6"/>
    <property type="match status" value="1"/>
</dbReference>
<dbReference type="AlphaFoldDB" id="A0AAV5QQH3"/>
<reference evidence="13 14" key="1">
    <citation type="journal article" date="2023" name="Elife">
        <title>Identification of key yeast species and microbe-microbe interactions impacting larval growth of Drosophila in the wild.</title>
        <authorList>
            <person name="Mure A."/>
            <person name="Sugiura Y."/>
            <person name="Maeda R."/>
            <person name="Honda K."/>
            <person name="Sakurai N."/>
            <person name="Takahashi Y."/>
            <person name="Watada M."/>
            <person name="Katoh T."/>
            <person name="Gotoh A."/>
            <person name="Gotoh Y."/>
            <person name="Taniguchi I."/>
            <person name="Nakamura K."/>
            <person name="Hayashi T."/>
            <person name="Katayama T."/>
            <person name="Uemura T."/>
            <person name="Hattori Y."/>
        </authorList>
    </citation>
    <scope>NUCLEOTIDE SEQUENCE [LARGE SCALE GENOMIC DNA]</scope>
    <source>
        <strain evidence="13 14">SC-9</strain>
    </source>
</reference>
<dbReference type="GO" id="GO:0031314">
    <property type="term" value="C:extrinsic component of mitochondrial inner membrane"/>
    <property type="evidence" value="ECO:0007669"/>
    <property type="project" value="UniProtKB-UniRule"/>
</dbReference>
<dbReference type="Proteomes" id="UP001360560">
    <property type="component" value="Unassembled WGS sequence"/>
</dbReference>
<sequence>MLRFSIQRSTRYFSTSIPRQQQHLTDVAIIGAGPAGLSLAAALKANPTTKSLSVGLIEGSSLDPVKNFSQSPPENFTNRVSSITAQSVDYLEHIGAWKFIDQARIEPFDNIVAYDGLSNSRIEFDNMEMGTMCENINLQSCLLQRIEELNDPTLKIWDSTKVTNIANDTDDAANGWPVIQLSNGDSVKTRLLVGADGFNSPVRKFAAIESRGWAYDRFGVVASLKLKYEDYRSIAWQRFLPTGPVALLPLPEKNATMVWSTTPELSKLLVGLPEDVFIALANCAFVLPQVDLNYYYTLAQNEEYDELLSDIKWRFENYTSKPTIDIEDFPIALESVIPQSRARFPLKLSHADSYVSNRVALVGDAAHTTHPLAGQGLNMGQGDVKSLVESLELAMKRGLDIGNLLALEPYWAQRWPENHVLLGVVDKLHKLYSIDWSPVVAVRSWGLDVVNSLPMLKDFMMKQVSGK</sequence>
<dbReference type="EC" id="1.14.15.45" evidence="11"/>
<dbReference type="EMBL" id="BTFZ01000011">
    <property type="protein sequence ID" value="GMM36999.1"/>
    <property type="molecule type" value="Genomic_DNA"/>
</dbReference>
<dbReference type="Pfam" id="PF01494">
    <property type="entry name" value="FAD_binding_3"/>
    <property type="match status" value="2"/>
</dbReference>
<dbReference type="GO" id="GO:0016712">
    <property type="term" value="F:oxidoreductase activity, acting on paired donors, with incorporation or reduction of molecular oxygen, reduced flavin or flavoprotein as one donor, and incorporation of one atom of oxygen"/>
    <property type="evidence" value="ECO:0007669"/>
    <property type="project" value="UniProtKB-UniRule"/>
</dbReference>
<dbReference type="EC" id="1.14.15.46" evidence="11"/>
<proteinExistence type="inferred from homology"/>
<evidence type="ECO:0000256" key="3">
    <source>
        <dbReference type="ARBA" id="ARBA00022630"/>
    </source>
</evidence>
<evidence type="ECO:0000256" key="6">
    <source>
        <dbReference type="ARBA" id="ARBA00022827"/>
    </source>
</evidence>
<evidence type="ECO:0000256" key="10">
    <source>
        <dbReference type="ARBA" id="ARBA00023136"/>
    </source>
</evidence>
<dbReference type="PRINTS" id="PR00420">
    <property type="entry name" value="RNGMNOXGNASE"/>
</dbReference>
<gene>
    <name evidence="11" type="primary">COQ6</name>
    <name evidence="13" type="ORF">DASC09_043240</name>
</gene>
<dbReference type="GO" id="GO:0120538">
    <property type="term" value="F:2-methoxy-6-polyprenolphenol 4-hydroxylase activity"/>
    <property type="evidence" value="ECO:0007669"/>
    <property type="project" value="UniProtKB-EC"/>
</dbReference>
<comment type="catalytic activity">
    <reaction evidence="11">
        <text>a 4-hydroxy-3-(all-trans-polyprenyl)benzoate + 2 reduced [2Fe-2S]-[ferredoxin] + O2 + 2 H(+) = a 3,4-dihydroxy-5-(all-trans-polyprenyl)benzoate + 2 oxidized [2Fe-2S]-[ferredoxin] + H2O</text>
        <dbReference type="Rhea" id="RHEA:81195"/>
        <dbReference type="Rhea" id="RHEA-COMP:9514"/>
        <dbReference type="Rhea" id="RHEA-COMP:10000"/>
        <dbReference type="Rhea" id="RHEA-COMP:10001"/>
        <dbReference type="Rhea" id="RHEA-COMP:10930"/>
        <dbReference type="ChEBI" id="CHEBI:15377"/>
        <dbReference type="ChEBI" id="CHEBI:15378"/>
        <dbReference type="ChEBI" id="CHEBI:15379"/>
        <dbReference type="ChEBI" id="CHEBI:33737"/>
        <dbReference type="ChEBI" id="CHEBI:33738"/>
        <dbReference type="ChEBI" id="CHEBI:64694"/>
        <dbReference type="ChEBI" id="CHEBI:78396"/>
        <dbReference type="EC" id="1.14.15.45"/>
    </reaction>
</comment>
<evidence type="ECO:0000256" key="11">
    <source>
        <dbReference type="HAMAP-Rule" id="MF_03193"/>
    </source>
</evidence>
<evidence type="ECO:0000313" key="14">
    <source>
        <dbReference type="Proteomes" id="UP001360560"/>
    </source>
</evidence>
<evidence type="ECO:0000313" key="13">
    <source>
        <dbReference type="EMBL" id="GMM36999.1"/>
    </source>
</evidence>
<comment type="catalytic activity">
    <reaction evidence="11">
        <text>a 2-methoxy-6-(all-trans-polyprenyl)phenol + 2 reduced [2Fe-2S]-[ferredoxin] + O2 + 2 H(+) = a 2-methoxy-6-(all-trans-polyprenyl)benzene-1,4-diol + 2 oxidized [2Fe-2S]-[ferredoxin] + H2O</text>
        <dbReference type="Rhea" id="RHEA:81183"/>
        <dbReference type="Rhea" id="RHEA-COMP:9551"/>
        <dbReference type="Rhea" id="RHEA-COMP:10000"/>
        <dbReference type="Rhea" id="RHEA-COMP:10001"/>
        <dbReference type="Rhea" id="RHEA-COMP:10858"/>
        <dbReference type="ChEBI" id="CHEBI:15377"/>
        <dbReference type="ChEBI" id="CHEBI:15378"/>
        <dbReference type="ChEBI" id="CHEBI:15379"/>
        <dbReference type="ChEBI" id="CHEBI:33737"/>
        <dbReference type="ChEBI" id="CHEBI:33738"/>
        <dbReference type="ChEBI" id="CHEBI:62731"/>
        <dbReference type="ChEBI" id="CHEBI:84166"/>
        <dbReference type="EC" id="1.14.15.46"/>
    </reaction>
</comment>
<evidence type="ECO:0000259" key="12">
    <source>
        <dbReference type="Pfam" id="PF01494"/>
    </source>
</evidence>
<evidence type="ECO:0000256" key="8">
    <source>
        <dbReference type="ARBA" id="ARBA00023033"/>
    </source>
</evidence>
<comment type="similarity">
    <text evidence="2 11">Belongs to the UbiH/COQ6 family.</text>
</comment>
<comment type="subunit">
    <text evidence="11">Component of a multi-subunit COQ enzyme complex, composed of at least COQ3, COQ4, COQ5, COQ6, COQ7 and COQ9.</text>
</comment>
<protein>
    <recommendedName>
        <fullName evidence="11">Ubiquinone biosynthesis monooxygenase COQ6, mitochondrial</fullName>
        <ecNumber evidence="11">1.14.15.45</ecNumber>
    </recommendedName>
    <alternativeName>
        <fullName evidence="11">2-methoxy-6-polyprenolphenol 4-hydroxylase</fullName>
        <ecNumber evidence="11">1.14.15.46</ecNumber>
    </alternativeName>
</protein>
<keyword evidence="8 11" id="KW-0503">Monooxygenase</keyword>
<dbReference type="Gene3D" id="3.50.50.60">
    <property type="entry name" value="FAD/NAD(P)-binding domain"/>
    <property type="match status" value="2"/>
</dbReference>
<feature type="domain" description="FAD-binding" evidence="12">
    <location>
        <begin position="25"/>
        <end position="252"/>
    </location>
</feature>
<dbReference type="InterPro" id="IPR051205">
    <property type="entry name" value="UbiH/COQ6_monooxygenase"/>
</dbReference>
<evidence type="ECO:0000256" key="4">
    <source>
        <dbReference type="ARBA" id="ARBA00022688"/>
    </source>
</evidence>
<dbReference type="NCBIfam" id="TIGR01988">
    <property type="entry name" value="Ubi-OHases"/>
    <property type="match status" value="1"/>
</dbReference>
<dbReference type="FunFam" id="3.50.50.60:FF:000021">
    <property type="entry name" value="Ubiquinone biosynthesis monooxygenase COQ6"/>
    <property type="match status" value="1"/>
</dbReference>
<evidence type="ECO:0000256" key="1">
    <source>
        <dbReference type="ARBA" id="ARBA00001974"/>
    </source>
</evidence>
<comment type="pathway">
    <text evidence="11">Cofactor biosynthesis; ubiquinone biosynthesis.</text>
</comment>
<dbReference type="InterPro" id="IPR000689">
    <property type="entry name" value="UbQ_mOase_COQ6"/>
</dbReference>
<keyword evidence="3 11" id="KW-0285">Flavoprotein</keyword>
<keyword evidence="5 11" id="KW-0999">Mitochondrion inner membrane</keyword>
<dbReference type="PANTHER" id="PTHR43876:SF7">
    <property type="entry name" value="UBIQUINONE BIOSYNTHESIS MONOOXYGENASE COQ6, MITOCHONDRIAL"/>
    <property type="match status" value="1"/>
</dbReference>
<comment type="caution">
    <text evidence="13">The sequence shown here is derived from an EMBL/GenBank/DDBJ whole genome shotgun (WGS) entry which is preliminary data.</text>
</comment>